<evidence type="ECO:0000256" key="2">
    <source>
        <dbReference type="ARBA" id="ARBA00008655"/>
    </source>
</evidence>
<comment type="caution">
    <text evidence="10">The sequence shown here is derived from an EMBL/GenBank/DDBJ whole genome shotgun (WGS) entry which is preliminary data.</text>
</comment>
<keyword evidence="7" id="KW-1208">Phospholipid metabolism</keyword>
<keyword evidence="5 7" id="KW-0443">Lipid metabolism</keyword>
<dbReference type="GO" id="GO:0003841">
    <property type="term" value="F:1-acylglycerol-3-phosphate O-acyltransferase activity"/>
    <property type="evidence" value="ECO:0007669"/>
    <property type="project" value="UniProtKB-UniRule"/>
</dbReference>
<dbReference type="Proteomes" id="UP000824211">
    <property type="component" value="Unassembled WGS sequence"/>
</dbReference>
<accession>A0A9D2S6Z9</accession>
<name>A0A9D2S6Z9_9FIRM</name>
<dbReference type="InterPro" id="IPR002123">
    <property type="entry name" value="Plipid/glycerol_acylTrfase"/>
</dbReference>
<evidence type="ECO:0000256" key="7">
    <source>
        <dbReference type="RuleBase" id="RU361267"/>
    </source>
</evidence>
<keyword evidence="8" id="KW-1133">Transmembrane helix</keyword>
<keyword evidence="6 7" id="KW-0012">Acyltransferase</keyword>
<evidence type="ECO:0000256" key="8">
    <source>
        <dbReference type="SAM" id="Phobius"/>
    </source>
</evidence>
<comment type="similarity">
    <text evidence="2 7">Belongs to the 1-acyl-sn-glycerol-3-phosphate acyltransferase family.</text>
</comment>
<gene>
    <name evidence="10" type="ORF">H9771_01220</name>
</gene>
<dbReference type="SUPFAM" id="SSF69593">
    <property type="entry name" value="Glycerol-3-phosphate (1)-acyltransferase"/>
    <property type="match status" value="1"/>
</dbReference>
<dbReference type="AlphaFoldDB" id="A0A9D2S6Z9"/>
<dbReference type="PANTHER" id="PTHR10434">
    <property type="entry name" value="1-ACYL-SN-GLYCEROL-3-PHOSPHATE ACYLTRANSFERASE"/>
    <property type="match status" value="1"/>
</dbReference>
<protein>
    <recommendedName>
        <fullName evidence="7">1-acyl-sn-glycerol-3-phosphate acyltransferase</fullName>
        <ecNumber evidence="7">2.3.1.51</ecNumber>
    </recommendedName>
</protein>
<keyword evidence="8" id="KW-0472">Membrane</keyword>
<evidence type="ECO:0000313" key="10">
    <source>
        <dbReference type="EMBL" id="HJB58276.1"/>
    </source>
</evidence>
<dbReference type="EMBL" id="DWXX01000024">
    <property type="protein sequence ID" value="HJB58276.1"/>
    <property type="molecule type" value="Genomic_DNA"/>
</dbReference>
<dbReference type="PANTHER" id="PTHR10434:SF64">
    <property type="entry name" value="1-ACYL-SN-GLYCEROL-3-PHOSPHATE ACYLTRANSFERASE-RELATED"/>
    <property type="match status" value="1"/>
</dbReference>
<evidence type="ECO:0000256" key="5">
    <source>
        <dbReference type="ARBA" id="ARBA00023098"/>
    </source>
</evidence>
<organism evidence="10 11">
    <name type="scientific">Candidatus Faecalibacterium faecipullorum</name>
    <dbReference type="NCBI Taxonomy" id="2838578"/>
    <lineage>
        <taxon>Bacteria</taxon>
        <taxon>Bacillati</taxon>
        <taxon>Bacillota</taxon>
        <taxon>Clostridia</taxon>
        <taxon>Eubacteriales</taxon>
        <taxon>Oscillospiraceae</taxon>
        <taxon>Faecalibacterium</taxon>
    </lineage>
</organism>
<evidence type="ECO:0000256" key="3">
    <source>
        <dbReference type="ARBA" id="ARBA00022516"/>
    </source>
</evidence>
<dbReference type="GO" id="GO:0016020">
    <property type="term" value="C:membrane"/>
    <property type="evidence" value="ECO:0007669"/>
    <property type="project" value="InterPro"/>
</dbReference>
<dbReference type="InterPro" id="IPR004552">
    <property type="entry name" value="AGP_acyltrans"/>
</dbReference>
<comment type="catalytic activity">
    <reaction evidence="7">
        <text>a 1-acyl-sn-glycero-3-phosphate + an acyl-CoA = a 1,2-diacyl-sn-glycero-3-phosphate + CoA</text>
        <dbReference type="Rhea" id="RHEA:19709"/>
        <dbReference type="ChEBI" id="CHEBI:57287"/>
        <dbReference type="ChEBI" id="CHEBI:57970"/>
        <dbReference type="ChEBI" id="CHEBI:58342"/>
        <dbReference type="ChEBI" id="CHEBI:58608"/>
        <dbReference type="EC" id="2.3.1.51"/>
    </reaction>
</comment>
<dbReference type="Pfam" id="PF01553">
    <property type="entry name" value="Acyltransferase"/>
    <property type="match status" value="1"/>
</dbReference>
<keyword evidence="7" id="KW-0594">Phospholipid biosynthesis</keyword>
<evidence type="ECO:0000313" key="11">
    <source>
        <dbReference type="Proteomes" id="UP000824211"/>
    </source>
</evidence>
<evidence type="ECO:0000256" key="4">
    <source>
        <dbReference type="ARBA" id="ARBA00022679"/>
    </source>
</evidence>
<feature type="domain" description="Phospholipid/glycerol acyltransferase" evidence="9">
    <location>
        <begin position="76"/>
        <end position="192"/>
    </location>
</feature>
<sequence>MYVLRTIVMYVYMFGYMLLLYGTLRRGEKALDAGDRETVRRIVDTYVPRWCRGLLKAAGVQLIVEGREHIPPSGAAVFVGNHRSYFDIPLMLVGLDKPHGILAKEELAHIPLLSRWMRLLGCVYVQRDDVRGSLQALKDASAVVGRGESFTIFPEGTRYKGEEGGVGEFKAGAFRIAIKSGAPVVPVAISGARALYESHNYIVHPGTVRVTILPAIQTAGMSREEQRQLPEAVRQNIQAALTRLDHTVL</sequence>
<comment type="domain">
    <text evidence="7">The HXXXXD motif is essential for acyltransferase activity and may constitute the binding site for the phosphate moiety of the glycerol-3-phosphate.</text>
</comment>
<keyword evidence="8" id="KW-0812">Transmembrane</keyword>
<evidence type="ECO:0000259" key="9">
    <source>
        <dbReference type="SMART" id="SM00563"/>
    </source>
</evidence>
<comment type="pathway">
    <text evidence="1">Lipid metabolism.</text>
</comment>
<keyword evidence="3 7" id="KW-0444">Lipid biosynthesis</keyword>
<proteinExistence type="inferred from homology"/>
<dbReference type="NCBIfam" id="TIGR00530">
    <property type="entry name" value="AGP_acyltrn"/>
    <property type="match status" value="1"/>
</dbReference>
<dbReference type="EC" id="2.3.1.51" evidence="7"/>
<dbReference type="SMART" id="SM00563">
    <property type="entry name" value="PlsC"/>
    <property type="match status" value="1"/>
</dbReference>
<feature type="transmembrane region" description="Helical" evidence="8">
    <location>
        <begin position="6"/>
        <end position="24"/>
    </location>
</feature>
<evidence type="ECO:0000256" key="1">
    <source>
        <dbReference type="ARBA" id="ARBA00005189"/>
    </source>
</evidence>
<reference evidence="10" key="2">
    <citation type="submission" date="2021-04" db="EMBL/GenBank/DDBJ databases">
        <authorList>
            <person name="Gilroy R."/>
        </authorList>
    </citation>
    <scope>NUCLEOTIDE SEQUENCE</scope>
    <source>
        <strain evidence="10">ChiHjej9B8-13557</strain>
    </source>
</reference>
<keyword evidence="4 7" id="KW-0808">Transferase</keyword>
<reference evidence="10" key="1">
    <citation type="journal article" date="2021" name="PeerJ">
        <title>Extensive microbial diversity within the chicken gut microbiome revealed by metagenomics and culture.</title>
        <authorList>
            <person name="Gilroy R."/>
            <person name="Ravi A."/>
            <person name="Getino M."/>
            <person name="Pursley I."/>
            <person name="Horton D.L."/>
            <person name="Alikhan N.F."/>
            <person name="Baker D."/>
            <person name="Gharbi K."/>
            <person name="Hall N."/>
            <person name="Watson M."/>
            <person name="Adriaenssens E.M."/>
            <person name="Foster-Nyarko E."/>
            <person name="Jarju S."/>
            <person name="Secka A."/>
            <person name="Antonio M."/>
            <person name="Oren A."/>
            <person name="Chaudhuri R.R."/>
            <person name="La Ragione R."/>
            <person name="Hildebrand F."/>
            <person name="Pallen M.J."/>
        </authorList>
    </citation>
    <scope>NUCLEOTIDE SEQUENCE</scope>
    <source>
        <strain evidence="10">ChiHjej9B8-13557</strain>
    </source>
</reference>
<dbReference type="GO" id="GO:0006654">
    <property type="term" value="P:phosphatidic acid biosynthetic process"/>
    <property type="evidence" value="ECO:0007669"/>
    <property type="project" value="TreeGrafter"/>
</dbReference>
<dbReference type="CDD" id="cd07989">
    <property type="entry name" value="LPLAT_AGPAT-like"/>
    <property type="match status" value="1"/>
</dbReference>
<evidence type="ECO:0000256" key="6">
    <source>
        <dbReference type="ARBA" id="ARBA00023315"/>
    </source>
</evidence>